<reference evidence="10 11" key="1">
    <citation type="submission" date="2019-12" db="EMBL/GenBank/DDBJ databases">
        <title>A genome sequence resource for the geographically widespread anthracnose pathogen Colletotrichum asianum.</title>
        <authorList>
            <person name="Meng Y."/>
        </authorList>
    </citation>
    <scope>NUCLEOTIDE SEQUENCE [LARGE SCALE GENOMIC DNA]</scope>
    <source>
        <strain evidence="10 11">ICMP 18580</strain>
    </source>
</reference>
<accession>A0A8H3WTB8</accession>
<dbReference type="InterPro" id="IPR017972">
    <property type="entry name" value="Cyt_P450_CS"/>
</dbReference>
<dbReference type="GO" id="GO:0004497">
    <property type="term" value="F:monooxygenase activity"/>
    <property type="evidence" value="ECO:0007669"/>
    <property type="project" value="UniProtKB-KW"/>
</dbReference>
<evidence type="ECO:0000313" key="11">
    <source>
        <dbReference type="Proteomes" id="UP000434172"/>
    </source>
</evidence>
<protein>
    <submittedName>
        <fullName evidence="10">Cytochrome p450</fullName>
    </submittedName>
</protein>
<dbReference type="Pfam" id="PF00067">
    <property type="entry name" value="p450"/>
    <property type="match status" value="1"/>
</dbReference>
<evidence type="ECO:0000256" key="2">
    <source>
        <dbReference type="ARBA" id="ARBA00010617"/>
    </source>
</evidence>
<dbReference type="InterPro" id="IPR002403">
    <property type="entry name" value="Cyt_P450_E_grp-IV"/>
</dbReference>
<evidence type="ECO:0000313" key="10">
    <source>
        <dbReference type="EMBL" id="KAF0331842.1"/>
    </source>
</evidence>
<dbReference type="GO" id="GO:0005506">
    <property type="term" value="F:iron ion binding"/>
    <property type="evidence" value="ECO:0007669"/>
    <property type="project" value="InterPro"/>
</dbReference>
<dbReference type="PROSITE" id="PS00086">
    <property type="entry name" value="CYTOCHROME_P450"/>
    <property type="match status" value="1"/>
</dbReference>
<evidence type="ECO:0000256" key="8">
    <source>
        <dbReference type="RuleBase" id="RU000461"/>
    </source>
</evidence>
<keyword evidence="3 7" id="KW-0479">Metal-binding</keyword>
<dbReference type="InterPro" id="IPR036396">
    <property type="entry name" value="Cyt_P450_sf"/>
</dbReference>
<evidence type="ECO:0000256" key="4">
    <source>
        <dbReference type="ARBA" id="ARBA00023002"/>
    </source>
</evidence>
<dbReference type="GO" id="GO:0016705">
    <property type="term" value="F:oxidoreductase activity, acting on paired donors, with incorporation or reduction of molecular oxygen"/>
    <property type="evidence" value="ECO:0007669"/>
    <property type="project" value="InterPro"/>
</dbReference>
<sequence>MSISTFYYSMADFVSATPTVWAWVLLCGVAALVAFRNSMPKAPNVPLVGFDVKDAKKRKAQYSFDAPGIVQKGYEQFKDRIFGVDTADGVKLVFPHQYVEEISKEPGLSFHNSLDHDLLIGYTYMGGLKEFSLTTFKKEIIPHLPKFIPEFTELIQGYIPGALGDNEDWTPVNIYPKMLRMLGILTARVMIDNQAPHNDTWITLTTEYVQSGTSYAHQLKFWPVFMRPLVHRFLPEYSEIQRQLSDGRSILVRAIENFNKRESQGSPEPQPTSVLYHMSRKAAGTSSSIIDMHLKEQMNLAVGGIHTTSAVLTQTLFELSSHPEYVPELRQEVVDTLRKFDGVLSKAALWDMHRLDSFIREAHRLNSPNLTTLQRRATKDVTLSDGTFIPKGTKLEFPTFAIHRDTDFYEDATNFDGYRFLKKRHEDEETSAKHHYVSARKDMLGWGYGKTACPGRFLADIEIKLIVAFILLNYDIKNPEGQGRHKSVHFENQVFPNPSNPVLIRKIQRGETDNLKTGQM</sequence>
<comment type="similarity">
    <text evidence="2 8">Belongs to the cytochrome P450 family.</text>
</comment>
<keyword evidence="9" id="KW-1133">Transmembrane helix</keyword>
<keyword evidence="6 8" id="KW-0503">Monooxygenase</keyword>
<comment type="caution">
    <text evidence="10">The sequence shown here is derived from an EMBL/GenBank/DDBJ whole genome shotgun (WGS) entry which is preliminary data.</text>
</comment>
<keyword evidence="9" id="KW-0472">Membrane</keyword>
<proteinExistence type="inferred from homology"/>
<dbReference type="OrthoDB" id="1844152at2759"/>
<dbReference type="AlphaFoldDB" id="A0A8H3WTB8"/>
<dbReference type="SUPFAM" id="SSF48264">
    <property type="entry name" value="Cytochrome P450"/>
    <property type="match status" value="1"/>
</dbReference>
<dbReference type="Proteomes" id="UP000434172">
    <property type="component" value="Unassembled WGS sequence"/>
</dbReference>
<dbReference type="EMBL" id="WOWK01000002">
    <property type="protein sequence ID" value="KAF0331842.1"/>
    <property type="molecule type" value="Genomic_DNA"/>
</dbReference>
<evidence type="ECO:0000256" key="9">
    <source>
        <dbReference type="SAM" id="Phobius"/>
    </source>
</evidence>
<dbReference type="PANTHER" id="PTHR46206:SF7">
    <property type="entry name" value="P450, PUTATIVE (EUROFUNG)-RELATED"/>
    <property type="match status" value="1"/>
</dbReference>
<keyword evidence="9" id="KW-0812">Transmembrane</keyword>
<gene>
    <name evidence="10" type="ORF">GQ607_000962</name>
</gene>
<dbReference type="GO" id="GO:0020037">
    <property type="term" value="F:heme binding"/>
    <property type="evidence" value="ECO:0007669"/>
    <property type="project" value="InterPro"/>
</dbReference>
<name>A0A8H3WTB8_9PEZI</name>
<dbReference type="InterPro" id="IPR001128">
    <property type="entry name" value="Cyt_P450"/>
</dbReference>
<feature type="transmembrane region" description="Helical" evidence="9">
    <location>
        <begin position="20"/>
        <end position="37"/>
    </location>
</feature>
<keyword evidence="4 8" id="KW-0560">Oxidoreductase</keyword>
<dbReference type="CDD" id="cd11041">
    <property type="entry name" value="CYP503A1-like"/>
    <property type="match status" value="1"/>
</dbReference>
<dbReference type="PANTHER" id="PTHR46206">
    <property type="entry name" value="CYTOCHROME P450"/>
    <property type="match status" value="1"/>
</dbReference>
<comment type="cofactor">
    <cofactor evidence="1 7">
        <name>heme</name>
        <dbReference type="ChEBI" id="CHEBI:30413"/>
    </cofactor>
</comment>
<keyword evidence="7 8" id="KW-0349">Heme</keyword>
<organism evidence="10 11">
    <name type="scientific">Colletotrichum asianum</name>
    <dbReference type="NCBI Taxonomy" id="702518"/>
    <lineage>
        <taxon>Eukaryota</taxon>
        <taxon>Fungi</taxon>
        <taxon>Dikarya</taxon>
        <taxon>Ascomycota</taxon>
        <taxon>Pezizomycotina</taxon>
        <taxon>Sordariomycetes</taxon>
        <taxon>Hypocreomycetidae</taxon>
        <taxon>Glomerellales</taxon>
        <taxon>Glomerellaceae</taxon>
        <taxon>Colletotrichum</taxon>
        <taxon>Colletotrichum gloeosporioides species complex</taxon>
    </lineage>
</organism>
<evidence type="ECO:0000256" key="5">
    <source>
        <dbReference type="ARBA" id="ARBA00023004"/>
    </source>
</evidence>
<dbReference type="Gene3D" id="1.10.630.10">
    <property type="entry name" value="Cytochrome P450"/>
    <property type="match status" value="1"/>
</dbReference>
<keyword evidence="5 7" id="KW-0408">Iron</keyword>
<evidence type="ECO:0000256" key="3">
    <source>
        <dbReference type="ARBA" id="ARBA00022723"/>
    </source>
</evidence>
<evidence type="ECO:0000256" key="7">
    <source>
        <dbReference type="PIRSR" id="PIRSR602403-1"/>
    </source>
</evidence>
<feature type="binding site" description="axial binding residue" evidence="7">
    <location>
        <position position="453"/>
    </location>
    <ligand>
        <name>heme</name>
        <dbReference type="ChEBI" id="CHEBI:30413"/>
    </ligand>
    <ligandPart>
        <name>Fe</name>
        <dbReference type="ChEBI" id="CHEBI:18248"/>
    </ligandPart>
</feature>
<evidence type="ECO:0000256" key="6">
    <source>
        <dbReference type="ARBA" id="ARBA00023033"/>
    </source>
</evidence>
<evidence type="ECO:0000256" key="1">
    <source>
        <dbReference type="ARBA" id="ARBA00001971"/>
    </source>
</evidence>
<dbReference type="PRINTS" id="PR00465">
    <property type="entry name" value="EP450IV"/>
</dbReference>
<keyword evidence="11" id="KW-1185">Reference proteome</keyword>